<protein>
    <submittedName>
        <fullName evidence="1">Uncharacterized protein</fullName>
    </submittedName>
</protein>
<proteinExistence type="predicted"/>
<evidence type="ECO:0000313" key="1">
    <source>
        <dbReference type="EMBL" id="CAI9710909.1"/>
    </source>
</evidence>
<dbReference type="EMBL" id="OX596089">
    <property type="protein sequence ID" value="CAI9710909.1"/>
    <property type="molecule type" value="Genomic_DNA"/>
</dbReference>
<accession>A0ACB0FFB5</accession>
<evidence type="ECO:0000313" key="2">
    <source>
        <dbReference type="Proteomes" id="UP001162501"/>
    </source>
</evidence>
<name>A0ACB0FFB5_RANTA</name>
<sequence>MAMALAFLVASSRPGSVSLTSAAADPHHGGGPRLRRLNRGLPGGWRRRKKTHKTPQMGGSLAGQEEERGGPGRRCGTSSKGARSAPSPRPPRGCRVGQAPGAACPRPRGHHGSAWTQSSLPVPGRARRWELGLRSTPLRAAQDGPEGREKPPGRSGWTSEFRGQPSPPGAAPESGAPGAEIRASGALPQPSCEGGGGGSENLEVLLSSKSLDLAAEARLEPKASESRAAELEHPSGGFLPQRSKPPKRAPEHAHLLVARLGVWGRRDRASLRARGPGSRGRDGLPHASPSNPRRQYSRSHPRPPGPGRWPPPPRLHAPSAGPL</sequence>
<dbReference type="Proteomes" id="UP001162501">
    <property type="component" value="Chromosome 5"/>
</dbReference>
<reference evidence="1" key="1">
    <citation type="submission" date="2023-05" db="EMBL/GenBank/DDBJ databases">
        <authorList>
            <consortium name="ELIXIR-Norway"/>
        </authorList>
    </citation>
    <scope>NUCLEOTIDE SEQUENCE</scope>
</reference>
<organism evidence="1 2">
    <name type="scientific">Rangifer tarandus platyrhynchus</name>
    <name type="common">Svalbard reindeer</name>
    <dbReference type="NCBI Taxonomy" id="3082113"/>
    <lineage>
        <taxon>Eukaryota</taxon>
        <taxon>Metazoa</taxon>
        <taxon>Chordata</taxon>
        <taxon>Craniata</taxon>
        <taxon>Vertebrata</taxon>
        <taxon>Euteleostomi</taxon>
        <taxon>Mammalia</taxon>
        <taxon>Eutheria</taxon>
        <taxon>Laurasiatheria</taxon>
        <taxon>Artiodactyla</taxon>
        <taxon>Ruminantia</taxon>
        <taxon>Pecora</taxon>
        <taxon>Cervidae</taxon>
        <taxon>Odocoileinae</taxon>
        <taxon>Rangifer</taxon>
    </lineage>
</organism>
<gene>
    <name evidence="1" type="ORF">MRATA1EN3_LOCUS22122</name>
</gene>